<dbReference type="AlphaFoldDB" id="A0A916LA02"/>
<sequence length="56" mass="6064">MASLAAVLILAMRAMPAWLIGSPSWLMMNRTACPSGERNCSRPRWKSGLSKTSGGR</sequence>
<evidence type="ECO:0000313" key="3">
    <source>
        <dbReference type="Proteomes" id="UP000039021"/>
    </source>
</evidence>
<evidence type="ECO:0000313" key="2">
    <source>
        <dbReference type="EMBL" id="COX65069.1"/>
    </source>
</evidence>
<evidence type="ECO:0000256" key="1">
    <source>
        <dbReference type="SAM" id="MobiDB-lite"/>
    </source>
</evidence>
<reference evidence="3" key="1">
    <citation type="submission" date="2015-03" db="EMBL/GenBank/DDBJ databases">
        <authorList>
            <consortium name="Pathogen Informatics"/>
        </authorList>
    </citation>
    <scope>NUCLEOTIDE SEQUENCE [LARGE SCALE GENOMIC DNA]</scope>
    <source>
        <strain evidence="3">N09902308</strain>
    </source>
</reference>
<protein>
    <submittedName>
        <fullName evidence="2">Uncharacterized protein</fullName>
    </submittedName>
</protein>
<feature type="region of interest" description="Disordered" evidence="1">
    <location>
        <begin position="34"/>
        <end position="56"/>
    </location>
</feature>
<proteinExistence type="predicted"/>
<name>A0A916LA02_MYCTX</name>
<accession>A0A916LA02</accession>
<organism evidence="2 3">
    <name type="scientific">Mycobacterium tuberculosis</name>
    <dbReference type="NCBI Taxonomy" id="1773"/>
    <lineage>
        <taxon>Bacteria</taxon>
        <taxon>Bacillati</taxon>
        <taxon>Actinomycetota</taxon>
        <taxon>Actinomycetes</taxon>
        <taxon>Mycobacteriales</taxon>
        <taxon>Mycobacteriaceae</taxon>
        <taxon>Mycobacterium</taxon>
        <taxon>Mycobacterium tuberculosis complex</taxon>
    </lineage>
</organism>
<gene>
    <name evidence="2" type="ORF">ERS007739_01564</name>
</gene>
<dbReference type="EMBL" id="CSBK01000616">
    <property type="protein sequence ID" value="COX65069.1"/>
    <property type="molecule type" value="Genomic_DNA"/>
</dbReference>
<dbReference type="Proteomes" id="UP000039021">
    <property type="component" value="Unassembled WGS sequence"/>
</dbReference>
<comment type="caution">
    <text evidence="2">The sequence shown here is derived from an EMBL/GenBank/DDBJ whole genome shotgun (WGS) entry which is preliminary data.</text>
</comment>